<protein>
    <submittedName>
        <fullName evidence="1">Uncharacterized protein</fullName>
    </submittedName>
</protein>
<evidence type="ECO:0000313" key="2">
    <source>
        <dbReference type="Proteomes" id="UP000267536"/>
    </source>
</evidence>
<name>A0A3N4GE79_9ACTN</name>
<proteinExistence type="predicted"/>
<organism evidence="1 2">
    <name type="scientific">Gordonia oryzae</name>
    <dbReference type="NCBI Taxonomy" id="2487349"/>
    <lineage>
        <taxon>Bacteria</taxon>
        <taxon>Bacillati</taxon>
        <taxon>Actinomycetota</taxon>
        <taxon>Actinomycetes</taxon>
        <taxon>Mycobacteriales</taxon>
        <taxon>Gordoniaceae</taxon>
        <taxon>Gordonia</taxon>
    </lineage>
</organism>
<reference evidence="1 2" key="1">
    <citation type="submission" date="2018-11" db="EMBL/GenBank/DDBJ databases">
        <title>Draft genome sequence of Gordonia sp. RS15-1S isolated from rice stems.</title>
        <authorList>
            <person name="Muangham S."/>
        </authorList>
    </citation>
    <scope>NUCLEOTIDE SEQUENCE [LARGE SCALE GENOMIC DNA]</scope>
    <source>
        <strain evidence="1 2">RS15-1S</strain>
    </source>
</reference>
<gene>
    <name evidence="1" type="ORF">EF294_20220</name>
</gene>
<accession>A0A3N4GE79</accession>
<dbReference type="EMBL" id="RKMH01000021">
    <property type="protein sequence ID" value="RPA56910.1"/>
    <property type="molecule type" value="Genomic_DNA"/>
</dbReference>
<evidence type="ECO:0000313" key="1">
    <source>
        <dbReference type="EMBL" id="RPA56910.1"/>
    </source>
</evidence>
<dbReference type="Proteomes" id="UP000267536">
    <property type="component" value="Unassembled WGS sequence"/>
</dbReference>
<sequence>MSFAVITSSQASASALSRRAIRDTVAQRIADPAVTRLIVEPAAGSTSADKGSQTHPDAHLAQVIAALMLSERLDVEVAYVADRPTAATSAYGLPHGSAARDLAEHGDAVSLPLIRDDAATVLVGVARHLGAEGAQLHGESYVDSVRLFTGEVRGIRIEPTPHEPGLRARLETNALGRWTRRGRWHDGRAIQTGGTNIVVEREAVLTDRVVKRSTYYRHHVDLKLVCPR</sequence>
<comment type="caution">
    <text evidence="1">The sequence shown here is derived from an EMBL/GenBank/DDBJ whole genome shotgun (WGS) entry which is preliminary data.</text>
</comment>
<dbReference type="RefSeq" id="WP_123932778.1">
    <property type="nucleotide sequence ID" value="NZ_JBPSDP010000014.1"/>
</dbReference>
<dbReference type="OrthoDB" id="5189801at2"/>
<dbReference type="AlphaFoldDB" id="A0A3N4GE79"/>
<keyword evidence="2" id="KW-1185">Reference proteome</keyword>